<organism evidence="1 2">
    <name type="scientific">Fictibacillus enclensis</name>
    <dbReference type="NCBI Taxonomy" id="1017270"/>
    <lineage>
        <taxon>Bacteria</taxon>
        <taxon>Bacillati</taxon>
        <taxon>Bacillota</taxon>
        <taxon>Bacilli</taxon>
        <taxon>Bacillales</taxon>
        <taxon>Fictibacillaceae</taxon>
        <taxon>Fictibacillus</taxon>
    </lineage>
</organism>
<gene>
    <name evidence="1" type="ORF">AS030_05175</name>
</gene>
<reference evidence="1 2" key="1">
    <citation type="journal article" date="2014" name="Antonie Van Leeuwenhoek">
        <title>Fictibacillus enclensis sp. nov., isolated from marine sediment.</title>
        <authorList>
            <person name="Dastager S.G."/>
            <person name="Mawlankar R."/>
            <person name="Srinivasan K."/>
            <person name="Tang S.K."/>
            <person name="Lee J.C."/>
            <person name="Ramana V.V."/>
            <person name="Shouche Y.S."/>
        </authorList>
    </citation>
    <scope>NUCLEOTIDE SEQUENCE [LARGE SCALE GENOMIC DNA]</scope>
    <source>
        <strain evidence="1 2">NIO-1003</strain>
    </source>
</reference>
<keyword evidence="2" id="KW-1185">Reference proteome</keyword>
<dbReference type="EMBL" id="LNQN01000001">
    <property type="protein sequence ID" value="KSU84918.1"/>
    <property type="molecule type" value="Genomic_DNA"/>
</dbReference>
<protein>
    <submittedName>
        <fullName evidence="1">Uncharacterized protein</fullName>
    </submittedName>
</protein>
<dbReference type="AlphaFoldDB" id="A0A0V8JCM4"/>
<evidence type="ECO:0000313" key="2">
    <source>
        <dbReference type="Proteomes" id="UP000054099"/>
    </source>
</evidence>
<accession>A0A0V8JCM4</accession>
<evidence type="ECO:0000313" key="1">
    <source>
        <dbReference type="EMBL" id="KSU84918.1"/>
    </source>
</evidence>
<sequence length="65" mass="7921">MKRKRRIINRLKKLIDEYPYLNPKKTRILLSIIDKIPCISACHRADNEKNMKNMLISFIIERRYC</sequence>
<name>A0A0V8JCM4_9BACL</name>
<proteinExistence type="predicted"/>
<comment type="caution">
    <text evidence="1">The sequence shown here is derived from an EMBL/GenBank/DDBJ whole genome shotgun (WGS) entry which is preliminary data.</text>
</comment>
<dbReference type="Proteomes" id="UP000054099">
    <property type="component" value="Unassembled WGS sequence"/>
</dbReference>